<sequence>MRPRIAVLAAFLLLSPAACHQDAEERPIRLGILHSLTGPHAFSEKRLVDAEILAIEEINAAGGVLGRRIEPVIADGQSDSAIFAREAESLIKNGVRAIAGCAASSDRRTVLPVIERYGSLLLYPSAYEGLEESPHLVSTGGTANQQTIPAVRWFLENRGRDFFLVGSDDVWAHAENAIIKDQLARLGGRVVGEEYLPLDVHDTSPAVKKIAAVKPDVIINSLSHGIVGFFQKLRAAGVDPRRVPTFSLAVGEDLLRSLRPDEVAGSYAAWPYFESQDSPANKSFTQRFKARYGAHRHTDDHIHNAYIAVRLWAQAVEDAETDAPEATLRTISHQTLDAPGGRVWVDEENRHLWRRVRIGRIRPDRQFDIVWTSEVDIRPQPYPVFRTRREWVDVLQTLYRTWHNNWFRPPGTSQPP</sequence>
<name>A0A6H9Z555_9ACTN</name>
<dbReference type="AlphaFoldDB" id="A0A6H9Z555"/>
<dbReference type="OrthoDB" id="7337537at2"/>
<dbReference type="PANTHER" id="PTHR47628:SF1">
    <property type="entry name" value="ALIPHATIC AMIDASE EXPRESSION-REGULATING PROTEIN"/>
    <property type="match status" value="1"/>
</dbReference>
<comment type="caution">
    <text evidence="2">The sequence shown here is derived from an EMBL/GenBank/DDBJ whole genome shotgun (WGS) entry which is preliminary data.</text>
</comment>
<proteinExistence type="predicted"/>
<evidence type="ECO:0000313" key="3">
    <source>
        <dbReference type="Proteomes" id="UP000468735"/>
    </source>
</evidence>
<dbReference type="InterPro" id="IPR000709">
    <property type="entry name" value="Leu_Ile_Val-bd"/>
</dbReference>
<keyword evidence="1" id="KW-0732">Signal</keyword>
<dbReference type="GO" id="GO:0006865">
    <property type="term" value="P:amino acid transport"/>
    <property type="evidence" value="ECO:0007669"/>
    <property type="project" value="InterPro"/>
</dbReference>
<feature type="chain" id="PRO_5038787520" evidence="1">
    <location>
        <begin position="21"/>
        <end position="416"/>
    </location>
</feature>
<organism evidence="2 3">
    <name type="scientific">Actinomadura rudentiformis</name>
    <dbReference type="NCBI Taxonomy" id="359158"/>
    <lineage>
        <taxon>Bacteria</taxon>
        <taxon>Bacillati</taxon>
        <taxon>Actinomycetota</taxon>
        <taxon>Actinomycetes</taxon>
        <taxon>Streptosporangiales</taxon>
        <taxon>Thermomonosporaceae</taxon>
        <taxon>Actinomadura</taxon>
    </lineage>
</organism>
<dbReference type="PANTHER" id="PTHR47628">
    <property type="match status" value="1"/>
</dbReference>
<protein>
    <submittedName>
        <fullName evidence="2">Transporter substrate-binding protein</fullName>
    </submittedName>
</protein>
<accession>A0A6H9Z555</accession>
<dbReference type="EMBL" id="WBMT01000001">
    <property type="protein sequence ID" value="KAB2352398.1"/>
    <property type="molecule type" value="Genomic_DNA"/>
</dbReference>
<dbReference type="Gene3D" id="3.40.50.2300">
    <property type="match status" value="2"/>
</dbReference>
<dbReference type="CDD" id="cd06355">
    <property type="entry name" value="PBP1_FmdD-like"/>
    <property type="match status" value="1"/>
</dbReference>
<dbReference type="InterPro" id="IPR017777">
    <property type="entry name" value="ABC_urea-bd_UrtA"/>
</dbReference>
<feature type="signal peptide" evidence="1">
    <location>
        <begin position="1"/>
        <end position="20"/>
    </location>
</feature>
<evidence type="ECO:0000313" key="2">
    <source>
        <dbReference type="EMBL" id="KAB2352398.1"/>
    </source>
</evidence>
<keyword evidence="3" id="KW-1185">Reference proteome</keyword>
<gene>
    <name evidence="2" type="ORF">F8566_01540</name>
</gene>
<dbReference type="Pfam" id="PF13433">
    <property type="entry name" value="Peripla_BP_5"/>
    <property type="match status" value="1"/>
</dbReference>
<dbReference type="InterPro" id="IPR028082">
    <property type="entry name" value="Peripla_BP_I"/>
</dbReference>
<reference evidence="2 3" key="1">
    <citation type="submission" date="2019-09" db="EMBL/GenBank/DDBJ databases">
        <title>Actinomadura physcomitrii sp. nov., a novel actinomycete isolated from moss [Physcomitrium sphaericum (Ludw) Fuernr].</title>
        <authorList>
            <person name="Zhuang X."/>
            <person name="Liu C."/>
        </authorList>
    </citation>
    <scope>NUCLEOTIDE SEQUENCE [LARGE SCALE GENOMIC DNA]</scope>
    <source>
        <strain evidence="2 3">HMC1</strain>
    </source>
</reference>
<dbReference type="Proteomes" id="UP000468735">
    <property type="component" value="Unassembled WGS sequence"/>
</dbReference>
<dbReference type="PRINTS" id="PR00337">
    <property type="entry name" value="LEUILEVALBP"/>
</dbReference>
<dbReference type="SUPFAM" id="SSF53822">
    <property type="entry name" value="Periplasmic binding protein-like I"/>
    <property type="match status" value="1"/>
</dbReference>
<dbReference type="RefSeq" id="WP_151557170.1">
    <property type="nucleotide sequence ID" value="NZ_WBMT01000001.1"/>
</dbReference>
<evidence type="ECO:0000256" key="1">
    <source>
        <dbReference type="SAM" id="SignalP"/>
    </source>
</evidence>